<dbReference type="GO" id="GO:0045259">
    <property type="term" value="C:proton-transporting ATP synthase complex"/>
    <property type="evidence" value="ECO:0007669"/>
    <property type="project" value="InterPro"/>
</dbReference>
<dbReference type="Proteomes" id="UP001219933">
    <property type="component" value="Chromosome 1"/>
</dbReference>
<dbReference type="Gene3D" id="1.10.1620.20">
    <property type="entry name" value="ATP synthase, F1 complex, epsilon subunit superfamily, mitochondrial"/>
    <property type="match status" value="1"/>
</dbReference>
<dbReference type="GO" id="GO:0005743">
    <property type="term" value="C:mitochondrial inner membrane"/>
    <property type="evidence" value="ECO:0007669"/>
    <property type="project" value="InterPro"/>
</dbReference>
<dbReference type="Pfam" id="PF04627">
    <property type="entry name" value="ATP-synt_Eps"/>
    <property type="match status" value="1"/>
</dbReference>
<dbReference type="AlphaFoldDB" id="A0AAF0J9J1"/>
<name>A0AAF0J9J1_9BASI</name>
<proteinExistence type="inferred from homology"/>
<dbReference type="CDD" id="cd12153">
    <property type="entry name" value="F1-ATPase_epsilon"/>
    <property type="match status" value="1"/>
</dbReference>
<dbReference type="InterPro" id="IPR006721">
    <property type="entry name" value="ATP_synth_F1_esu_mt"/>
</dbReference>
<organism evidence="2 3">
    <name type="scientific">Malassezia cuniculi</name>
    <dbReference type="NCBI Taxonomy" id="948313"/>
    <lineage>
        <taxon>Eukaryota</taxon>
        <taxon>Fungi</taxon>
        <taxon>Dikarya</taxon>
        <taxon>Basidiomycota</taxon>
        <taxon>Ustilaginomycotina</taxon>
        <taxon>Malasseziomycetes</taxon>
        <taxon>Malasseziales</taxon>
        <taxon>Malasseziaceae</taxon>
        <taxon>Malassezia</taxon>
    </lineage>
</organism>
<dbReference type="SUPFAM" id="SSF48690">
    <property type="entry name" value="Epsilon subunit of mitochondrial F1F0-ATP synthase"/>
    <property type="match status" value="1"/>
</dbReference>
<sequence length="55" mass="6429">MSYSKYTSITAQVTRQALKESERAIAERRATQVLRYQKWDKGTPSENIDLSKEQH</sequence>
<comment type="similarity">
    <text evidence="1">Belongs to the eukaryotic ATPase epsilon family.</text>
</comment>
<reference evidence="2" key="1">
    <citation type="submission" date="2023-03" db="EMBL/GenBank/DDBJ databases">
        <title>Mating type loci evolution in Malassezia.</title>
        <authorList>
            <person name="Coelho M.A."/>
        </authorList>
    </citation>
    <scope>NUCLEOTIDE SEQUENCE</scope>
    <source>
        <strain evidence="2">CBS 11721</strain>
    </source>
</reference>
<keyword evidence="3" id="KW-1185">Reference proteome</keyword>
<evidence type="ECO:0000256" key="1">
    <source>
        <dbReference type="ARBA" id="ARBA00009502"/>
    </source>
</evidence>
<evidence type="ECO:0000313" key="2">
    <source>
        <dbReference type="EMBL" id="WFD33361.1"/>
    </source>
</evidence>
<protein>
    <submittedName>
        <fullName evidence="2">Uncharacterized protein</fullName>
    </submittedName>
</protein>
<dbReference type="EMBL" id="CP119877">
    <property type="protein sequence ID" value="WFD33361.1"/>
    <property type="molecule type" value="Genomic_DNA"/>
</dbReference>
<evidence type="ECO:0000313" key="3">
    <source>
        <dbReference type="Proteomes" id="UP001219933"/>
    </source>
</evidence>
<gene>
    <name evidence="2" type="ORF">MCUN1_000174</name>
</gene>
<dbReference type="InterPro" id="IPR036742">
    <property type="entry name" value="ATP_synth_F1_esu_sf_mt"/>
</dbReference>
<accession>A0AAF0J9J1</accession>
<dbReference type="GO" id="GO:0046933">
    <property type="term" value="F:proton-transporting ATP synthase activity, rotational mechanism"/>
    <property type="evidence" value="ECO:0007669"/>
    <property type="project" value="InterPro"/>
</dbReference>